<organism evidence="1 2">
    <name type="scientific">Zymoseptoria tritici (strain CBS 115943 / IPO323)</name>
    <name type="common">Speckled leaf blotch fungus</name>
    <name type="synonym">Septoria tritici</name>
    <dbReference type="NCBI Taxonomy" id="336722"/>
    <lineage>
        <taxon>Eukaryota</taxon>
        <taxon>Fungi</taxon>
        <taxon>Dikarya</taxon>
        <taxon>Ascomycota</taxon>
        <taxon>Pezizomycotina</taxon>
        <taxon>Dothideomycetes</taxon>
        <taxon>Dothideomycetidae</taxon>
        <taxon>Mycosphaerellales</taxon>
        <taxon>Mycosphaerellaceae</taxon>
        <taxon>Zymoseptoria</taxon>
    </lineage>
</organism>
<name>F9XPF5_ZYMTI</name>
<sequence>MTGRGMQLDGSTPVTAWRNICCTLTRAGRNWRWTNKAVALVRTPVARSKICAPADDKLWLIKLIRVHYTATKARLSAPWGPSINHEARTFLVLVAVN</sequence>
<accession>F9XPF5</accession>
<dbReference type="InParanoid" id="F9XPF5"/>
<protein>
    <submittedName>
        <fullName evidence="1">Uncharacterized protein</fullName>
    </submittedName>
</protein>
<dbReference type="AlphaFoldDB" id="F9XPF5"/>
<dbReference type="EMBL" id="CM001207">
    <property type="protein sequence ID" value="EGP83211.1"/>
    <property type="molecule type" value="Genomic_DNA"/>
</dbReference>
<dbReference type="Proteomes" id="UP000008062">
    <property type="component" value="Chromosome 12"/>
</dbReference>
<evidence type="ECO:0000313" key="2">
    <source>
        <dbReference type="Proteomes" id="UP000008062"/>
    </source>
</evidence>
<keyword evidence="2" id="KW-1185">Reference proteome</keyword>
<gene>
    <name evidence="1" type="ORF">MYCGRDRAFT_106257</name>
</gene>
<reference evidence="1 2" key="1">
    <citation type="journal article" date="2011" name="PLoS Genet.">
        <title>Finished genome of the fungal wheat pathogen Mycosphaerella graminicola reveals dispensome structure, chromosome plasticity, and stealth pathogenesis.</title>
        <authorList>
            <person name="Goodwin S.B."/>
            <person name="Ben M'barek S."/>
            <person name="Dhillon B."/>
            <person name="Wittenberg A.H.J."/>
            <person name="Crane C.F."/>
            <person name="Hane J.K."/>
            <person name="Foster A.J."/>
            <person name="Van der Lee T.A.J."/>
            <person name="Grimwood J."/>
            <person name="Aerts A."/>
            <person name="Antoniw J."/>
            <person name="Bailey A."/>
            <person name="Bluhm B."/>
            <person name="Bowler J."/>
            <person name="Bristow J."/>
            <person name="van der Burgt A."/>
            <person name="Canto-Canche B."/>
            <person name="Churchill A.C.L."/>
            <person name="Conde-Ferraez L."/>
            <person name="Cools H.J."/>
            <person name="Coutinho P.M."/>
            <person name="Csukai M."/>
            <person name="Dehal P."/>
            <person name="De Wit P."/>
            <person name="Donzelli B."/>
            <person name="van de Geest H.C."/>
            <person name="van Ham R.C.H.J."/>
            <person name="Hammond-Kosack K.E."/>
            <person name="Henrissat B."/>
            <person name="Kilian A."/>
            <person name="Kobayashi A.K."/>
            <person name="Koopmann E."/>
            <person name="Kourmpetis Y."/>
            <person name="Kuzniar A."/>
            <person name="Lindquist E."/>
            <person name="Lombard V."/>
            <person name="Maliepaard C."/>
            <person name="Martins N."/>
            <person name="Mehrabi R."/>
            <person name="Nap J.P.H."/>
            <person name="Ponomarenko A."/>
            <person name="Rudd J.J."/>
            <person name="Salamov A."/>
            <person name="Schmutz J."/>
            <person name="Schouten H.J."/>
            <person name="Shapiro H."/>
            <person name="Stergiopoulos I."/>
            <person name="Torriani S.F.F."/>
            <person name="Tu H."/>
            <person name="de Vries R.P."/>
            <person name="Waalwijk C."/>
            <person name="Ware S.B."/>
            <person name="Wiebenga A."/>
            <person name="Zwiers L.-H."/>
            <person name="Oliver R.P."/>
            <person name="Grigoriev I.V."/>
            <person name="Kema G.H.J."/>
        </authorList>
    </citation>
    <scope>NUCLEOTIDE SEQUENCE [LARGE SCALE GENOMIC DNA]</scope>
    <source>
        <strain evidence="2">CBS 115943 / IPO323</strain>
    </source>
</reference>
<dbReference type="KEGG" id="ztr:MYCGRDRAFT_106257"/>
<evidence type="ECO:0000313" key="1">
    <source>
        <dbReference type="EMBL" id="EGP83211.1"/>
    </source>
</evidence>
<proteinExistence type="predicted"/>
<dbReference type="RefSeq" id="XP_003848235.1">
    <property type="nucleotide sequence ID" value="XM_003848187.1"/>
</dbReference>
<dbReference type="GeneID" id="13401498"/>
<dbReference type="HOGENOM" id="CLU_2348295_0_0_1"/>